<evidence type="ECO:0000256" key="1">
    <source>
        <dbReference type="SAM" id="Phobius"/>
    </source>
</evidence>
<sequence>MGDIYRQAYRVLVWLRDADPDATPKVMPLLAALADAALARAAKAGTSTSRDCMLDNIPNYMIERADVDDPLADKYRNDMTIMHLVASHWWYRAWTLQEILLAQDALVVIGTYTIEWWRFCAAVNHGFNIGIWAPLTMGVILDGMVLPYISVQHLQRRRARRHLQATNAAQELLEFLNSTRFRLATNPRDKIYALLGLVGNEGAGVALPELRPDYAMSVSYVYRQAAQQLILVSGTLDLVGSAGPIVDHTADPDLPSWVPDWRYTAMVCMPLMHDALGRRRTTHATRRSTVRDPFADAGRTLLLAGHEVTTITAVAPVLRRIVHRSDEFDDLVAGWEAEANAKRGRLSAVYLGVSILVQIFTIVYESLIALVPHLAIFSDWEAFASAANPTNPIPHNAVVDTEPSDPLAIYWQTLCVGTYVASSTFAQSAASLQDPAPATGADKTATQNLFYLWRATLKPIRDLHRWRVDRMFRPLAFLGYVRKTWRNYGEFTRLLEGAYERRLARGANGYLCLVPASAEVGDKIVLARGGRVPLVLRVGKEVDGAHSFIGEAYVHGIMDGDVWAEEKAVPIRVR</sequence>
<organism evidence="3 4">
    <name type="scientific">Echria macrotheca</name>
    <dbReference type="NCBI Taxonomy" id="438768"/>
    <lineage>
        <taxon>Eukaryota</taxon>
        <taxon>Fungi</taxon>
        <taxon>Dikarya</taxon>
        <taxon>Ascomycota</taxon>
        <taxon>Pezizomycotina</taxon>
        <taxon>Sordariomycetes</taxon>
        <taxon>Sordariomycetidae</taxon>
        <taxon>Sordariales</taxon>
        <taxon>Schizotheciaceae</taxon>
        <taxon>Echria</taxon>
    </lineage>
</organism>
<feature type="transmembrane region" description="Helical" evidence="1">
    <location>
        <begin position="348"/>
        <end position="371"/>
    </location>
</feature>
<name>A0AAJ0BN33_9PEZI</name>
<dbReference type="PANTHER" id="PTHR24148">
    <property type="entry name" value="ANKYRIN REPEAT DOMAIN-CONTAINING PROTEIN 39 HOMOLOG-RELATED"/>
    <property type="match status" value="1"/>
</dbReference>
<dbReference type="Proteomes" id="UP001239445">
    <property type="component" value="Unassembled WGS sequence"/>
</dbReference>
<dbReference type="InterPro" id="IPR010730">
    <property type="entry name" value="HET"/>
</dbReference>
<dbReference type="Pfam" id="PF26639">
    <property type="entry name" value="Het-6_barrel"/>
    <property type="match status" value="1"/>
</dbReference>
<dbReference type="Pfam" id="PF06985">
    <property type="entry name" value="HET"/>
    <property type="match status" value="1"/>
</dbReference>
<gene>
    <name evidence="3" type="ORF">QBC47DRAFT_370798</name>
</gene>
<feature type="transmembrane region" description="Helical" evidence="1">
    <location>
        <begin position="99"/>
        <end position="117"/>
    </location>
</feature>
<evidence type="ECO:0000313" key="3">
    <source>
        <dbReference type="EMBL" id="KAK1758946.1"/>
    </source>
</evidence>
<protein>
    <submittedName>
        <fullName evidence="3">Heterokaryon incompatibility</fullName>
    </submittedName>
</protein>
<keyword evidence="1" id="KW-0472">Membrane</keyword>
<keyword evidence="4" id="KW-1185">Reference proteome</keyword>
<dbReference type="InterPro" id="IPR052895">
    <property type="entry name" value="HetReg/Transcr_Mod"/>
</dbReference>
<keyword evidence="1" id="KW-1133">Transmembrane helix</keyword>
<feature type="domain" description="Heterokaryon incompatibility" evidence="2">
    <location>
        <begin position="1"/>
        <end position="98"/>
    </location>
</feature>
<reference evidence="3" key="1">
    <citation type="submission" date="2023-06" db="EMBL/GenBank/DDBJ databases">
        <title>Genome-scale phylogeny and comparative genomics of the fungal order Sordariales.</title>
        <authorList>
            <consortium name="Lawrence Berkeley National Laboratory"/>
            <person name="Hensen N."/>
            <person name="Bonometti L."/>
            <person name="Westerberg I."/>
            <person name="Brannstrom I.O."/>
            <person name="Guillou S."/>
            <person name="Cros-Aarteil S."/>
            <person name="Calhoun S."/>
            <person name="Haridas S."/>
            <person name="Kuo A."/>
            <person name="Mondo S."/>
            <person name="Pangilinan J."/>
            <person name="Riley R."/>
            <person name="Labutti K."/>
            <person name="Andreopoulos B."/>
            <person name="Lipzen A."/>
            <person name="Chen C."/>
            <person name="Yanf M."/>
            <person name="Daum C."/>
            <person name="Ng V."/>
            <person name="Clum A."/>
            <person name="Steindorff A."/>
            <person name="Ohm R."/>
            <person name="Martin F."/>
            <person name="Silar P."/>
            <person name="Natvig D."/>
            <person name="Lalanne C."/>
            <person name="Gautier V."/>
            <person name="Ament-Velasquez S.L."/>
            <person name="Kruys A."/>
            <person name="Hutchinson M.I."/>
            <person name="Powell A.J."/>
            <person name="Barry K."/>
            <person name="Miller A.N."/>
            <person name="Grigoriev I.V."/>
            <person name="Debuchy R."/>
            <person name="Gladieux P."/>
            <person name="Thoren M.H."/>
            <person name="Johannesson H."/>
        </authorList>
    </citation>
    <scope>NUCLEOTIDE SEQUENCE</scope>
    <source>
        <strain evidence="3">PSN4</strain>
    </source>
</reference>
<feature type="transmembrane region" description="Helical" evidence="1">
    <location>
        <begin position="129"/>
        <end position="151"/>
    </location>
</feature>
<dbReference type="EMBL" id="MU839828">
    <property type="protein sequence ID" value="KAK1758946.1"/>
    <property type="molecule type" value="Genomic_DNA"/>
</dbReference>
<comment type="caution">
    <text evidence="3">The sequence shown here is derived from an EMBL/GenBank/DDBJ whole genome shotgun (WGS) entry which is preliminary data.</text>
</comment>
<dbReference type="PANTHER" id="PTHR24148:SF64">
    <property type="entry name" value="HETEROKARYON INCOMPATIBILITY DOMAIN-CONTAINING PROTEIN"/>
    <property type="match status" value="1"/>
</dbReference>
<evidence type="ECO:0000259" key="2">
    <source>
        <dbReference type="Pfam" id="PF06985"/>
    </source>
</evidence>
<proteinExistence type="predicted"/>
<keyword evidence="1" id="KW-0812">Transmembrane</keyword>
<evidence type="ECO:0000313" key="4">
    <source>
        <dbReference type="Proteomes" id="UP001239445"/>
    </source>
</evidence>
<dbReference type="AlphaFoldDB" id="A0AAJ0BN33"/>
<accession>A0AAJ0BN33</accession>